<dbReference type="KEGG" id="sgrg:L0C25_00095"/>
<feature type="domain" description="NIPSNAP" evidence="1">
    <location>
        <begin position="3"/>
        <end position="102"/>
    </location>
</feature>
<sequence>MIYELREYVANDGAETQVHDRFRDATLPLFERHGLNVVGFWTDEADPTRILYLLSFTDSDAQASAWQGFQQDEEWKSAKADSEKNGPIVASMTSRNLQPVSYWTADDQKAAR</sequence>
<reference evidence="3" key="1">
    <citation type="submission" date="2022-01" db="EMBL/GenBank/DDBJ databases">
        <title>Nocardioidaceae gen. sp. A5X3R13.</title>
        <authorList>
            <person name="Lopez Marin M.A."/>
            <person name="Uhlik O."/>
        </authorList>
    </citation>
    <scope>NUCLEOTIDE SEQUENCE</scope>
    <source>
        <strain evidence="3">A5X3R13</strain>
    </source>
</reference>
<evidence type="ECO:0000259" key="1">
    <source>
        <dbReference type="Pfam" id="PF07978"/>
    </source>
</evidence>
<evidence type="ECO:0000313" key="4">
    <source>
        <dbReference type="Proteomes" id="UP001164390"/>
    </source>
</evidence>
<dbReference type="Proteomes" id="UP001164390">
    <property type="component" value="Chromosome"/>
</dbReference>
<dbReference type="SUPFAM" id="SSF54909">
    <property type="entry name" value="Dimeric alpha+beta barrel"/>
    <property type="match status" value="1"/>
</dbReference>
<accession>A0AA46TI18</accession>
<keyword evidence="4" id="KW-1185">Reference proteome</keyword>
<gene>
    <name evidence="3" type="ORF">L0C25_00095</name>
    <name evidence="2" type="ORF">L0C25_23795</name>
</gene>
<proteinExistence type="predicted"/>
<organism evidence="3 4">
    <name type="scientific">Solicola gregarius</name>
    <dbReference type="NCBI Taxonomy" id="2908642"/>
    <lineage>
        <taxon>Bacteria</taxon>
        <taxon>Bacillati</taxon>
        <taxon>Actinomycetota</taxon>
        <taxon>Actinomycetes</taxon>
        <taxon>Propionibacteriales</taxon>
        <taxon>Nocardioidaceae</taxon>
        <taxon>Solicola</taxon>
    </lineage>
</organism>
<dbReference type="Gene3D" id="3.30.70.100">
    <property type="match status" value="1"/>
</dbReference>
<dbReference type="KEGG" id="sgrg:L0C25_23795"/>
<dbReference type="Pfam" id="PF07978">
    <property type="entry name" value="NIPSNAP"/>
    <property type="match status" value="1"/>
</dbReference>
<dbReference type="EMBL" id="CP094970">
    <property type="protein sequence ID" value="UYM05525.1"/>
    <property type="molecule type" value="Genomic_DNA"/>
</dbReference>
<dbReference type="AlphaFoldDB" id="A0AA46TI18"/>
<dbReference type="EMBL" id="CP094970">
    <property type="protein sequence ID" value="UYM05492.1"/>
    <property type="molecule type" value="Genomic_DNA"/>
</dbReference>
<protein>
    <submittedName>
        <fullName evidence="3">NIPSNAP family protein</fullName>
    </submittedName>
</protein>
<evidence type="ECO:0000313" key="3">
    <source>
        <dbReference type="EMBL" id="UYM05525.1"/>
    </source>
</evidence>
<dbReference type="RefSeq" id="WP_271634327.1">
    <property type="nucleotide sequence ID" value="NZ_CP094970.1"/>
</dbReference>
<evidence type="ECO:0000313" key="2">
    <source>
        <dbReference type="EMBL" id="UYM05492.1"/>
    </source>
</evidence>
<dbReference type="InterPro" id="IPR012577">
    <property type="entry name" value="NIPSNAP"/>
</dbReference>
<dbReference type="InterPro" id="IPR011008">
    <property type="entry name" value="Dimeric_a/b-barrel"/>
</dbReference>
<name>A0AA46TI18_9ACTN</name>